<proteinExistence type="predicted"/>
<dbReference type="GO" id="GO:0043039">
    <property type="term" value="P:tRNA aminoacylation"/>
    <property type="evidence" value="ECO:0007669"/>
    <property type="project" value="InterPro"/>
</dbReference>
<dbReference type="EMBL" id="BLLF01001621">
    <property type="protein sequence ID" value="GFH20362.1"/>
    <property type="molecule type" value="Genomic_DNA"/>
</dbReference>
<keyword evidence="3" id="KW-0067">ATP-binding</keyword>
<dbReference type="GO" id="GO:0005524">
    <property type="term" value="F:ATP binding"/>
    <property type="evidence" value="ECO:0007669"/>
    <property type="project" value="UniProtKB-KW"/>
</dbReference>
<dbReference type="Proteomes" id="UP000485058">
    <property type="component" value="Unassembled WGS sequence"/>
</dbReference>
<reference evidence="6 7" key="1">
    <citation type="submission" date="2020-02" db="EMBL/GenBank/DDBJ databases">
        <title>Draft genome sequence of Haematococcus lacustris strain NIES-144.</title>
        <authorList>
            <person name="Morimoto D."/>
            <person name="Nakagawa S."/>
            <person name="Yoshida T."/>
            <person name="Sawayama S."/>
        </authorList>
    </citation>
    <scope>NUCLEOTIDE SEQUENCE [LARGE SCALE GENOMIC DNA]</scope>
    <source>
        <strain evidence="6 7">NIES-144</strain>
    </source>
</reference>
<gene>
    <name evidence="6" type="ORF">HaLaN_17471</name>
</gene>
<dbReference type="GO" id="GO:0004812">
    <property type="term" value="F:aminoacyl-tRNA ligase activity"/>
    <property type="evidence" value="ECO:0007669"/>
    <property type="project" value="UniProtKB-KW"/>
</dbReference>
<feature type="non-terminal residue" evidence="6">
    <location>
        <position position="53"/>
    </location>
</feature>
<evidence type="ECO:0000313" key="6">
    <source>
        <dbReference type="EMBL" id="GFH20362.1"/>
    </source>
</evidence>
<keyword evidence="2" id="KW-0547">Nucleotide-binding</keyword>
<dbReference type="AlphaFoldDB" id="A0A699ZWP8"/>
<evidence type="ECO:0000259" key="5">
    <source>
        <dbReference type="Pfam" id="PF00749"/>
    </source>
</evidence>
<sequence length="53" mass="5935">MAELNASLEEVEAKKASGAPFCYRFRVPKNVEVTIQDTIRGEVSWNTDTLGDF</sequence>
<name>A0A699ZWP8_HAELA</name>
<organism evidence="6 7">
    <name type="scientific">Haematococcus lacustris</name>
    <name type="common">Green alga</name>
    <name type="synonym">Haematococcus pluvialis</name>
    <dbReference type="NCBI Taxonomy" id="44745"/>
    <lineage>
        <taxon>Eukaryota</taxon>
        <taxon>Viridiplantae</taxon>
        <taxon>Chlorophyta</taxon>
        <taxon>core chlorophytes</taxon>
        <taxon>Chlorophyceae</taxon>
        <taxon>CS clade</taxon>
        <taxon>Chlamydomonadales</taxon>
        <taxon>Haematococcaceae</taxon>
        <taxon>Haematococcus</taxon>
    </lineage>
</organism>
<evidence type="ECO:0000256" key="1">
    <source>
        <dbReference type="ARBA" id="ARBA00022598"/>
    </source>
</evidence>
<dbReference type="Pfam" id="PF00749">
    <property type="entry name" value="tRNA-synt_1c"/>
    <property type="match status" value="1"/>
</dbReference>
<protein>
    <submittedName>
        <fullName evidence="6">Glutamyl-tRNA synthetase</fullName>
    </submittedName>
</protein>
<evidence type="ECO:0000256" key="2">
    <source>
        <dbReference type="ARBA" id="ARBA00022741"/>
    </source>
</evidence>
<evidence type="ECO:0000256" key="3">
    <source>
        <dbReference type="ARBA" id="ARBA00022840"/>
    </source>
</evidence>
<keyword evidence="1" id="KW-0436">Ligase</keyword>
<feature type="non-terminal residue" evidence="6">
    <location>
        <position position="1"/>
    </location>
</feature>
<evidence type="ECO:0000313" key="7">
    <source>
        <dbReference type="Proteomes" id="UP000485058"/>
    </source>
</evidence>
<keyword evidence="7" id="KW-1185">Reference proteome</keyword>
<comment type="caution">
    <text evidence="6">The sequence shown here is derived from an EMBL/GenBank/DDBJ whole genome shotgun (WGS) entry which is preliminary data.</text>
</comment>
<evidence type="ECO:0000256" key="4">
    <source>
        <dbReference type="ARBA" id="ARBA00023146"/>
    </source>
</evidence>
<accession>A0A699ZWP8</accession>
<dbReference type="Gene3D" id="3.90.800.10">
    <property type="entry name" value="Glutamyl-tRNA Synthetase, Domain 3"/>
    <property type="match status" value="1"/>
</dbReference>
<feature type="domain" description="Glutamyl/glutaminyl-tRNA synthetase class Ib catalytic" evidence="5">
    <location>
        <begin position="4"/>
        <end position="52"/>
    </location>
</feature>
<keyword evidence="4 6" id="KW-0030">Aminoacyl-tRNA synthetase</keyword>
<dbReference type="InterPro" id="IPR020058">
    <property type="entry name" value="Glu/Gln-tRNA-synth_Ib_cat-dom"/>
</dbReference>